<dbReference type="InterPro" id="IPR009057">
    <property type="entry name" value="Homeodomain-like_sf"/>
</dbReference>
<evidence type="ECO:0000313" key="5">
    <source>
        <dbReference type="Proteomes" id="UP001595444"/>
    </source>
</evidence>
<name>A0ABV7D8W2_9PROT</name>
<evidence type="ECO:0000256" key="2">
    <source>
        <dbReference type="PROSITE-ProRule" id="PRU00335"/>
    </source>
</evidence>
<dbReference type="EMBL" id="JBHRSL010000028">
    <property type="protein sequence ID" value="MFC3053658.1"/>
    <property type="molecule type" value="Genomic_DNA"/>
</dbReference>
<gene>
    <name evidence="4" type="ORF">ACFOKA_17290</name>
</gene>
<dbReference type="SUPFAM" id="SSF46689">
    <property type="entry name" value="Homeodomain-like"/>
    <property type="match status" value="1"/>
</dbReference>
<evidence type="ECO:0000256" key="1">
    <source>
        <dbReference type="ARBA" id="ARBA00023125"/>
    </source>
</evidence>
<proteinExistence type="predicted"/>
<comment type="caution">
    <text evidence="4">The sequence shown here is derived from an EMBL/GenBank/DDBJ whole genome shotgun (WGS) entry which is preliminary data.</text>
</comment>
<accession>A0ABV7D8W2</accession>
<reference evidence="5" key="1">
    <citation type="journal article" date="2019" name="Int. J. Syst. Evol. Microbiol.">
        <title>The Global Catalogue of Microorganisms (GCM) 10K type strain sequencing project: providing services to taxonomists for standard genome sequencing and annotation.</title>
        <authorList>
            <consortium name="The Broad Institute Genomics Platform"/>
            <consortium name="The Broad Institute Genome Sequencing Center for Infectious Disease"/>
            <person name="Wu L."/>
            <person name="Ma J."/>
        </authorList>
    </citation>
    <scope>NUCLEOTIDE SEQUENCE [LARGE SCALE GENOMIC DNA]</scope>
    <source>
        <strain evidence="5">KCTC 62164</strain>
    </source>
</reference>
<evidence type="ECO:0000313" key="4">
    <source>
        <dbReference type="EMBL" id="MFC3053658.1"/>
    </source>
</evidence>
<evidence type="ECO:0000259" key="3">
    <source>
        <dbReference type="PROSITE" id="PS50977"/>
    </source>
</evidence>
<dbReference type="RefSeq" id="WP_194214520.1">
    <property type="nucleotide sequence ID" value="NZ_CP061205.1"/>
</dbReference>
<feature type="domain" description="HTH tetR-type" evidence="3">
    <location>
        <begin position="19"/>
        <end position="85"/>
    </location>
</feature>
<protein>
    <submittedName>
        <fullName evidence="4">TetR/AcrR family transcriptional regulator</fullName>
    </submittedName>
</protein>
<sequence length="217" mass="24103">MPSSKASIIKKAPKQKRSKARREEILKAANNLVTFAASSAFPNLDTVTTTIIAQEANIPVGSVYQYFTDRNDILLALYTHAYDDIEKSVSTALEALKPCEDFKTIIHILLTKFWETANTHASFKLLTRWSNSQGSVRDKTPDEVGGLGTIIERTLALSSVEIGNDRYNAVVKTVTVAISVLVDQAIEENNKTKAKQLIDELTILISSYIGYYKTTER</sequence>
<dbReference type="Proteomes" id="UP001595444">
    <property type="component" value="Unassembled WGS sequence"/>
</dbReference>
<dbReference type="PROSITE" id="PS50977">
    <property type="entry name" value="HTH_TETR_2"/>
    <property type="match status" value="1"/>
</dbReference>
<keyword evidence="1 2" id="KW-0238">DNA-binding</keyword>
<organism evidence="4 5">
    <name type="scientific">Kordiimonas pumila</name>
    <dbReference type="NCBI Taxonomy" id="2161677"/>
    <lineage>
        <taxon>Bacteria</taxon>
        <taxon>Pseudomonadati</taxon>
        <taxon>Pseudomonadota</taxon>
        <taxon>Alphaproteobacteria</taxon>
        <taxon>Kordiimonadales</taxon>
        <taxon>Kordiimonadaceae</taxon>
        <taxon>Kordiimonas</taxon>
    </lineage>
</organism>
<feature type="DNA-binding region" description="H-T-H motif" evidence="2">
    <location>
        <begin position="48"/>
        <end position="67"/>
    </location>
</feature>
<dbReference type="Gene3D" id="1.10.357.10">
    <property type="entry name" value="Tetracycline Repressor, domain 2"/>
    <property type="match status" value="1"/>
</dbReference>
<keyword evidence="5" id="KW-1185">Reference proteome</keyword>
<dbReference type="InterPro" id="IPR001647">
    <property type="entry name" value="HTH_TetR"/>
</dbReference>